<sequence>MRICSISSLTILRFLHLLTNFQKSPRLFCWRFPKSHSFPRSSKLVTSTTCSVANEGCELTLILQSSGSLVEEAAGGEYAAKAFKETNEKGFRDSEGCACAHPSLSFLNAWLLTEVLKQLSSMGRLVFPEMVQFRALLTCNNISLYNMNRALLRHRISIWIDVPLDLIAMEEDLKDGHASCISYIYFREKMTLVIELYKEMGEGYATADATVITSKKLSLCLVYLTLLVFMPWAEIARQLGYDDISAVTAEDVAMENLKEMQKLTIVKRVMEAAARPF</sequence>
<comment type="similarity">
    <text evidence="1">Belongs to the shikimate kinase family.</text>
</comment>
<keyword evidence="3" id="KW-1185">Reference proteome</keyword>
<evidence type="ECO:0000313" key="2">
    <source>
        <dbReference type="EMBL" id="KAK6928572.1"/>
    </source>
</evidence>
<dbReference type="GO" id="GO:0009507">
    <property type="term" value="C:chloroplast"/>
    <property type="evidence" value="ECO:0007669"/>
    <property type="project" value="TreeGrafter"/>
</dbReference>
<gene>
    <name evidence="2" type="ORF">RJ641_007163</name>
</gene>
<evidence type="ECO:0000256" key="1">
    <source>
        <dbReference type="ARBA" id="ARBA00006997"/>
    </source>
</evidence>
<dbReference type="Proteomes" id="UP001370490">
    <property type="component" value="Unassembled WGS sequence"/>
</dbReference>
<accession>A0AAN8VJL5</accession>
<proteinExistence type="inferred from homology"/>
<dbReference type="AlphaFoldDB" id="A0AAN8VJL5"/>
<dbReference type="GO" id="GO:0005829">
    <property type="term" value="C:cytosol"/>
    <property type="evidence" value="ECO:0007669"/>
    <property type="project" value="TreeGrafter"/>
</dbReference>
<reference evidence="2 3" key="1">
    <citation type="submission" date="2023-12" db="EMBL/GenBank/DDBJ databases">
        <title>A high-quality genome assembly for Dillenia turbinata (Dilleniales).</title>
        <authorList>
            <person name="Chanderbali A."/>
        </authorList>
    </citation>
    <scope>NUCLEOTIDE SEQUENCE [LARGE SCALE GENOMIC DNA]</scope>
    <source>
        <strain evidence="2">LSX21</strain>
        <tissue evidence="2">Leaf</tissue>
    </source>
</reference>
<dbReference type="EMBL" id="JBAMMX010000014">
    <property type="protein sequence ID" value="KAK6928572.1"/>
    <property type="molecule type" value="Genomic_DNA"/>
</dbReference>
<name>A0AAN8VJL5_9MAGN</name>
<protein>
    <submittedName>
        <fullName evidence="2">Uncharacterized protein</fullName>
    </submittedName>
</protein>
<organism evidence="2 3">
    <name type="scientific">Dillenia turbinata</name>
    <dbReference type="NCBI Taxonomy" id="194707"/>
    <lineage>
        <taxon>Eukaryota</taxon>
        <taxon>Viridiplantae</taxon>
        <taxon>Streptophyta</taxon>
        <taxon>Embryophyta</taxon>
        <taxon>Tracheophyta</taxon>
        <taxon>Spermatophyta</taxon>
        <taxon>Magnoliopsida</taxon>
        <taxon>eudicotyledons</taxon>
        <taxon>Gunneridae</taxon>
        <taxon>Pentapetalae</taxon>
        <taxon>Dilleniales</taxon>
        <taxon>Dilleniaceae</taxon>
        <taxon>Dillenia</taxon>
    </lineage>
</organism>
<comment type="caution">
    <text evidence="2">The sequence shown here is derived from an EMBL/GenBank/DDBJ whole genome shotgun (WGS) entry which is preliminary data.</text>
</comment>
<dbReference type="Gene3D" id="3.40.50.300">
    <property type="entry name" value="P-loop containing nucleotide triphosphate hydrolases"/>
    <property type="match status" value="1"/>
</dbReference>
<evidence type="ECO:0000313" key="3">
    <source>
        <dbReference type="Proteomes" id="UP001370490"/>
    </source>
</evidence>
<dbReference type="PANTHER" id="PTHR21087">
    <property type="entry name" value="SHIKIMATE KINASE"/>
    <property type="match status" value="1"/>
</dbReference>
<dbReference type="InterPro" id="IPR027417">
    <property type="entry name" value="P-loop_NTPase"/>
</dbReference>
<dbReference type="PANTHER" id="PTHR21087:SF4">
    <property type="entry name" value="INACTIVE SHIKIMATE KINASE LIKE 1, CHLOROPLASTIC-RELATED"/>
    <property type="match status" value="1"/>
</dbReference>